<sequence length="246" mass="28179">MSAAQIPFQQTFSAEIPVMTRLSVGIERMQGRNMGDLEQEGTLWTLPRVQVNVPLGSRGEFIASQDVVRSLTEREKAYTSGGDPYFFTKLRLFDQQRYIPATAFMYGVLEPAANPPLGADTLGFYAYLVLTQQQEPWRVDLNFGTGIFEDHARSRQTDVVIMNAALWYRPNGRWQLGGEYHYQERVEGRWFDFTQGVNSPLRRRNLAAMALYGDKWKGFFRVSRGLVAQSEDWSVATGVQFQWPEK</sequence>
<dbReference type="RefSeq" id="WP_380696071.1">
    <property type="nucleotide sequence ID" value="NZ_JBHRYR010000003.1"/>
</dbReference>
<organism evidence="1 2">
    <name type="scientific">Saccharospirillum mangrovi</name>
    <dbReference type="NCBI Taxonomy" id="2161747"/>
    <lineage>
        <taxon>Bacteria</taxon>
        <taxon>Pseudomonadati</taxon>
        <taxon>Pseudomonadota</taxon>
        <taxon>Gammaproteobacteria</taxon>
        <taxon>Oceanospirillales</taxon>
        <taxon>Saccharospirillaceae</taxon>
        <taxon>Saccharospirillum</taxon>
    </lineage>
</organism>
<evidence type="ECO:0000313" key="1">
    <source>
        <dbReference type="EMBL" id="MFC3853171.1"/>
    </source>
</evidence>
<dbReference type="Proteomes" id="UP001595617">
    <property type="component" value="Unassembled WGS sequence"/>
</dbReference>
<evidence type="ECO:0000313" key="2">
    <source>
        <dbReference type="Proteomes" id="UP001595617"/>
    </source>
</evidence>
<keyword evidence="2" id="KW-1185">Reference proteome</keyword>
<name>A0ABV8A0M5_9GAMM</name>
<gene>
    <name evidence="1" type="ORF">ACFOOG_10040</name>
</gene>
<dbReference type="Pfam" id="PF13557">
    <property type="entry name" value="Phenol_MetA_deg"/>
    <property type="match status" value="1"/>
</dbReference>
<dbReference type="InterPro" id="IPR025737">
    <property type="entry name" value="FApF"/>
</dbReference>
<evidence type="ECO:0008006" key="3">
    <source>
        <dbReference type="Google" id="ProtNLM"/>
    </source>
</evidence>
<comment type="caution">
    <text evidence="1">The sequence shown here is derived from an EMBL/GenBank/DDBJ whole genome shotgun (WGS) entry which is preliminary data.</text>
</comment>
<dbReference type="EMBL" id="JBHRYR010000003">
    <property type="protein sequence ID" value="MFC3853171.1"/>
    <property type="molecule type" value="Genomic_DNA"/>
</dbReference>
<accession>A0ABV8A0M5</accession>
<proteinExistence type="predicted"/>
<protein>
    <recommendedName>
        <fullName evidence="3">Transporter</fullName>
    </recommendedName>
</protein>
<reference evidence="2" key="1">
    <citation type="journal article" date="2019" name="Int. J. Syst. Evol. Microbiol.">
        <title>The Global Catalogue of Microorganisms (GCM) 10K type strain sequencing project: providing services to taxonomists for standard genome sequencing and annotation.</title>
        <authorList>
            <consortium name="The Broad Institute Genomics Platform"/>
            <consortium name="The Broad Institute Genome Sequencing Center for Infectious Disease"/>
            <person name="Wu L."/>
            <person name="Ma J."/>
        </authorList>
    </citation>
    <scope>NUCLEOTIDE SEQUENCE [LARGE SCALE GENOMIC DNA]</scope>
    <source>
        <strain evidence="2">IBRC 10765</strain>
    </source>
</reference>